<dbReference type="PANTHER" id="PTHR36928">
    <property type="entry name" value="PHOSPHATASE YCDX-RELATED"/>
    <property type="match status" value="1"/>
</dbReference>
<dbReference type="Pfam" id="PF02811">
    <property type="entry name" value="PHP"/>
    <property type="match status" value="1"/>
</dbReference>
<dbReference type="RefSeq" id="WP_185255347.1">
    <property type="nucleotide sequence ID" value="NZ_AP023368.1"/>
</dbReference>
<dbReference type="GO" id="GO:0005829">
    <property type="term" value="C:cytosol"/>
    <property type="evidence" value="ECO:0007669"/>
    <property type="project" value="TreeGrafter"/>
</dbReference>
<dbReference type="SMART" id="SM00481">
    <property type="entry name" value="POLIIIAc"/>
    <property type="match status" value="1"/>
</dbReference>
<keyword evidence="3" id="KW-1185">Reference proteome</keyword>
<protein>
    <submittedName>
        <fullName evidence="2">Phosphatase</fullName>
    </submittedName>
</protein>
<dbReference type="GO" id="GO:0042578">
    <property type="term" value="F:phosphoric ester hydrolase activity"/>
    <property type="evidence" value="ECO:0007669"/>
    <property type="project" value="TreeGrafter"/>
</dbReference>
<dbReference type="InterPro" id="IPR004013">
    <property type="entry name" value="PHP_dom"/>
</dbReference>
<feature type="domain" description="Polymerase/histidinol phosphatase N-terminal" evidence="1">
    <location>
        <begin position="6"/>
        <end position="80"/>
    </location>
</feature>
<evidence type="ECO:0000313" key="3">
    <source>
        <dbReference type="Proteomes" id="UP000515703"/>
    </source>
</evidence>
<dbReference type="EMBL" id="AP023368">
    <property type="protein sequence ID" value="BCJ99594.1"/>
    <property type="molecule type" value="Genomic_DNA"/>
</dbReference>
<dbReference type="CDD" id="cd07437">
    <property type="entry name" value="PHP_HisPPase_Ycdx_like"/>
    <property type="match status" value="1"/>
</dbReference>
<gene>
    <name evidence="2" type="ORF">bsdcttw_26350</name>
</gene>
<dbReference type="InterPro" id="IPR016195">
    <property type="entry name" value="Pol/histidinol_Pase-like"/>
</dbReference>
<dbReference type="AlphaFoldDB" id="A0A7I8DQK2"/>
<name>A0A7I8DQK2_9FIRM</name>
<proteinExistence type="predicted"/>
<accession>A0A7I8DQK2</accession>
<evidence type="ECO:0000313" key="2">
    <source>
        <dbReference type="EMBL" id="BCJ99594.1"/>
    </source>
</evidence>
<reference evidence="2 3" key="1">
    <citation type="submission" date="2020-08" db="EMBL/GenBank/DDBJ databases">
        <title>Draft genome sequencing of an Anaerocolumna strain isolated from anoxic soil subjected to BSD treatment.</title>
        <authorList>
            <person name="Uek A."/>
            <person name="Tonouchi A."/>
        </authorList>
    </citation>
    <scope>NUCLEOTIDE SEQUENCE [LARGE SCALE GENOMIC DNA]</scope>
    <source>
        <strain evidence="2 3">CTTW</strain>
    </source>
</reference>
<reference evidence="2 3" key="2">
    <citation type="submission" date="2020-08" db="EMBL/GenBank/DDBJ databases">
        <authorList>
            <person name="Ueki A."/>
            <person name="Tonouchi A."/>
        </authorList>
    </citation>
    <scope>NUCLEOTIDE SEQUENCE [LARGE SCALE GENOMIC DNA]</scope>
    <source>
        <strain evidence="2 3">CTTW</strain>
    </source>
</reference>
<sequence>MKNLIADVHTHTLVSGHAYGTIREMAKAAADKQLQILGVSEHAPGIPGTVDPFYYLNLEVIPRELYGVKMIHGCEINIMNDGTLSLSQEYIEKLDYAIIGIHCQCYENQGREINTENLIKCMQNEKVRFISHPDDDHTPLNYEELVRAAKEFHVALEVNNSSLIKKDRRWNCIENYIAMLHFCERYKVPIIISSDAHDPSYVGNFDLAVKLIEGLKFNEDLILNTEVDKLMSFLCN</sequence>
<dbReference type="PANTHER" id="PTHR36928:SF1">
    <property type="entry name" value="PHOSPHATASE YCDX-RELATED"/>
    <property type="match status" value="1"/>
</dbReference>
<dbReference type="Gene3D" id="3.20.20.140">
    <property type="entry name" value="Metal-dependent hydrolases"/>
    <property type="match status" value="1"/>
</dbReference>
<dbReference type="Proteomes" id="UP000515703">
    <property type="component" value="Chromosome"/>
</dbReference>
<evidence type="ECO:0000259" key="1">
    <source>
        <dbReference type="SMART" id="SM00481"/>
    </source>
</evidence>
<dbReference type="SUPFAM" id="SSF89550">
    <property type="entry name" value="PHP domain-like"/>
    <property type="match status" value="1"/>
</dbReference>
<organism evidence="2 3">
    <name type="scientific">Anaerocolumna chitinilytica</name>
    <dbReference type="NCBI Taxonomy" id="1727145"/>
    <lineage>
        <taxon>Bacteria</taxon>
        <taxon>Bacillati</taxon>
        <taxon>Bacillota</taxon>
        <taxon>Clostridia</taxon>
        <taxon>Lachnospirales</taxon>
        <taxon>Lachnospiraceae</taxon>
        <taxon>Anaerocolumna</taxon>
    </lineage>
</organism>
<dbReference type="GO" id="GO:0008270">
    <property type="term" value="F:zinc ion binding"/>
    <property type="evidence" value="ECO:0007669"/>
    <property type="project" value="TreeGrafter"/>
</dbReference>
<dbReference type="InterPro" id="IPR050243">
    <property type="entry name" value="PHP_phosphatase"/>
</dbReference>
<dbReference type="KEGG" id="acht:bsdcttw_26350"/>
<dbReference type="InterPro" id="IPR003141">
    <property type="entry name" value="Pol/His_phosphatase_N"/>
</dbReference>